<dbReference type="EMBL" id="QEOP01000003">
    <property type="protein sequence ID" value="PVZ93649.1"/>
    <property type="molecule type" value="Genomic_DNA"/>
</dbReference>
<dbReference type="AlphaFoldDB" id="A0A2V1HRA9"/>
<gene>
    <name evidence="1" type="ORF">DDQ50_14725</name>
</gene>
<dbReference type="Proteomes" id="UP000244893">
    <property type="component" value="Unassembled WGS sequence"/>
</dbReference>
<keyword evidence="2" id="KW-1185">Reference proteome</keyword>
<dbReference type="OrthoDB" id="3571220at2"/>
<protein>
    <submittedName>
        <fullName evidence="1">Uncharacterized protein</fullName>
    </submittedName>
</protein>
<evidence type="ECO:0000313" key="1">
    <source>
        <dbReference type="EMBL" id="PVZ93649.1"/>
    </source>
</evidence>
<accession>A0A2V1HRA9</accession>
<proteinExistence type="predicted"/>
<sequence>MARRGGDRVLRFRGRIAGTGTTSGVRVVVGLWEDSPYGAFADVMAELESGHRILFAPTPETAELISSVYSFDEVVVSPVSLRRSGRTLRVETDRIRLELGIGRVSALGILLRMVPRPVATSWRWAAVVDPIARVLVRGARTAGSAGGGRREYYGVSDARRILSVTGALDGVPLGAMADLSPAVRFGFASTPPSPTLVDVTTTIR</sequence>
<comment type="caution">
    <text evidence="1">The sequence shown here is derived from an EMBL/GenBank/DDBJ whole genome shotgun (WGS) entry which is preliminary data.</text>
</comment>
<organism evidence="1 2">
    <name type="scientific">Amnibacterium flavum</name>
    <dbReference type="NCBI Taxonomy" id="2173173"/>
    <lineage>
        <taxon>Bacteria</taxon>
        <taxon>Bacillati</taxon>
        <taxon>Actinomycetota</taxon>
        <taxon>Actinomycetes</taxon>
        <taxon>Micrococcales</taxon>
        <taxon>Microbacteriaceae</taxon>
        <taxon>Amnibacterium</taxon>
    </lineage>
</organism>
<evidence type="ECO:0000313" key="2">
    <source>
        <dbReference type="Proteomes" id="UP000244893"/>
    </source>
</evidence>
<name>A0A2V1HRA9_9MICO</name>
<reference evidence="1 2" key="1">
    <citation type="submission" date="2018-05" db="EMBL/GenBank/DDBJ databases">
        <title>Amnibacterium sp. M8JJ-5, whole genome shotgun sequence.</title>
        <authorList>
            <person name="Tuo L."/>
        </authorList>
    </citation>
    <scope>NUCLEOTIDE SEQUENCE [LARGE SCALE GENOMIC DNA]</scope>
    <source>
        <strain evidence="1 2">M8JJ-5</strain>
    </source>
</reference>